<dbReference type="AlphaFoldDB" id="A0A8G1RL53"/>
<dbReference type="PROSITE" id="PS51471">
    <property type="entry name" value="FE2OG_OXY"/>
    <property type="match status" value="1"/>
</dbReference>
<evidence type="ECO:0000256" key="2">
    <source>
        <dbReference type="RuleBase" id="RU003682"/>
    </source>
</evidence>
<evidence type="ECO:0000259" key="3">
    <source>
        <dbReference type="PROSITE" id="PS51471"/>
    </source>
</evidence>
<organism evidence="4 5">
    <name type="scientific">Aspergillus fijiensis CBS 313.89</name>
    <dbReference type="NCBI Taxonomy" id="1448319"/>
    <lineage>
        <taxon>Eukaryota</taxon>
        <taxon>Fungi</taxon>
        <taxon>Dikarya</taxon>
        <taxon>Ascomycota</taxon>
        <taxon>Pezizomycotina</taxon>
        <taxon>Eurotiomycetes</taxon>
        <taxon>Eurotiomycetidae</taxon>
        <taxon>Eurotiales</taxon>
        <taxon>Aspergillaceae</taxon>
        <taxon>Aspergillus</taxon>
    </lineage>
</organism>
<dbReference type="SUPFAM" id="SSF51197">
    <property type="entry name" value="Clavaminate synthase-like"/>
    <property type="match status" value="1"/>
</dbReference>
<dbReference type="InterPro" id="IPR026992">
    <property type="entry name" value="DIOX_N"/>
</dbReference>
<evidence type="ECO:0000313" key="4">
    <source>
        <dbReference type="EMBL" id="RAK74442.1"/>
    </source>
</evidence>
<keyword evidence="2" id="KW-0560">Oxidoreductase</keyword>
<dbReference type="OrthoDB" id="288590at2759"/>
<keyword evidence="5" id="KW-1185">Reference proteome</keyword>
<dbReference type="InterPro" id="IPR044861">
    <property type="entry name" value="IPNS-like_FE2OG_OXY"/>
</dbReference>
<dbReference type="Proteomes" id="UP000249789">
    <property type="component" value="Unassembled WGS sequence"/>
</dbReference>
<reference evidence="4 5" key="1">
    <citation type="submission" date="2018-02" db="EMBL/GenBank/DDBJ databases">
        <title>The genomes of Aspergillus section Nigri reveals drivers in fungal speciation.</title>
        <authorList>
            <consortium name="DOE Joint Genome Institute"/>
            <person name="Vesth T.C."/>
            <person name="Nybo J."/>
            <person name="Theobald S."/>
            <person name="Brandl J."/>
            <person name="Frisvad J.C."/>
            <person name="Nielsen K.F."/>
            <person name="Lyhne E.K."/>
            <person name="Kogle M.E."/>
            <person name="Kuo A."/>
            <person name="Riley R."/>
            <person name="Clum A."/>
            <person name="Nolan M."/>
            <person name="Lipzen A."/>
            <person name="Salamov A."/>
            <person name="Henrissat B."/>
            <person name="Wiebenga A."/>
            <person name="De vries R.P."/>
            <person name="Grigoriev I.V."/>
            <person name="Mortensen U.H."/>
            <person name="Andersen M.R."/>
            <person name="Baker S.E."/>
        </authorList>
    </citation>
    <scope>NUCLEOTIDE SEQUENCE [LARGE SCALE GENOMIC DNA]</scope>
    <source>
        <strain evidence="4 5">CBS 313.89</strain>
    </source>
</reference>
<dbReference type="GeneID" id="63865361"/>
<accession>A0A8G1RL53</accession>
<evidence type="ECO:0000313" key="5">
    <source>
        <dbReference type="Proteomes" id="UP000249789"/>
    </source>
</evidence>
<sequence length="340" mass="37769">MSGQPLDLSAYTCGSVAQQEAFAQALLRELTQFGFVKLVHHGLSDEDVGALFDWTRKFFALPSLEKVRLAHPAGPEPQRGWSCVGAERTSKLYRAGLGETNIDEELFDAREHFDLGSPDDKAWPNRWPDERCLPGFQEFLERYYRNCAAVSSVVLAALEQALGLPAGAFGERCTHTASELRLNHYPAIEIEELRRGVVNRIWPHTDLGVITCLFQDGTGGLEMEDRASTAAGHKEAFLPVAQGPEGAPAEMIVSISETLQRWTNGRLPAAVHRVELAPHLKTLQQGLVPQRFSNAFFVKADREVSVAPLPQFLAPETPALYEEMSALEYHRFRVAQAYRG</sequence>
<dbReference type="PANTHER" id="PTHR47990">
    <property type="entry name" value="2-OXOGLUTARATE (2OG) AND FE(II)-DEPENDENT OXYGENASE SUPERFAMILY PROTEIN-RELATED"/>
    <property type="match status" value="1"/>
</dbReference>
<dbReference type="EMBL" id="KZ824668">
    <property type="protein sequence ID" value="RAK74442.1"/>
    <property type="molecule type" value="Genomic_DNA"/>
</dbReference>
<dbReference type="Pfam" id="PF03171">
    <property type="entry name" value="2OG-FeII_Oxy"/>
    <property type="match status" value="1"/>
</dbReference>
<dbReference type="Gene3D" id="2.60.120.330">
    <property type="entry name" value="B-lactam Antibiotic, Isopenicillin N Synthase, Chain"/>
    <property type="match status" value="1"/>
</dbReference>
<proteinExistence type="inferred from homology"/>
<keyword evidence="2" id="KW-0479">Metal-binding</keyword>
<dbReference type="Pfam" id="PF14226">
    <property type="entry name" value="DIOX_N"/>
    <property type="match status" value="1"/>
</dbReference>
<dbReference type="GO" id="GO:0044283">
    <property type="term" value="P:small molecule biosynthetic process"/>
    <property type="evidence" value="ECO:0007669"/>
    <property type="project" value="UniProtKB-ARBA"/>
</dbReference>
<dbReference type="GO" id="GO:0046872">
    <property type="term" value="F:metal ion binding"/>
    <property type="evidence" value="ECO:0007669"/>
    <property type="project" value="UniProtKB-KW"/>
</dbReference>
<dbReference type="InterPro" id="IPR005123">
    <property type="entry name" value="Oxoglu/Fe-dep_dioxygenase_dom"/>
</dbReference>
<feature type="domain" description="Fe2OG dioxygenase" evidence="3">
    <location>
        <begin position="176"/>
        <end position="300"/>
    </location>
</feature>
<dbReference type="RefSeq" id="XP_040798452.1">
    <property type="nucleotide sequence ID" value="XM_040948028.1"/>
</dbReference>
<gene>
    <name evidence="4" type="ORF">BO72DRAFT_488202</name>
</gene>
<dbReference type="InterPro" id="IPR027443">
    <property type="entry name" value="IPNS-like_sf"/>
</dbReference>
<comment type="similarity">
    <text evidence="1 2">Belongs to the iron/ascorbate-dependent oxidoreductase family.</text>
</comment>
<evidence type="ECO:0000256" key="1">
    <source>
        <dbReference type="ARBA" id="ARBA00008056"/>
    </source>
</evidence>
<protein>
    <submittedName>
        <fullName evidence="4">Clavaminate synthase-like protein</fullName>
    </submittedName>
</protein>
<dbReference type="InterPro" id="IPR050231">
    <property type="entry name" value="Iron_ascorbate_oxido_reductase"/>
</dbReference>
<keyword evidence="2" id="KW-0408">Iron</keyword>
<dbReference type="GO" id="GO:0016491">
    <property type="term" value="F:oxidoreductase activity"/>
    <property type="evidence" value="ECO:0007669"/>
    <property type="project" value="UniProtKB-KW"/>
</dbReference>
<name>A0A8G1RL53_9EURO</name>
<dbReference type="VEuPathDB" id="FungiDB:BO72DRAFT_488202"/>